<gene>
    <name evidence="10" type="ORF">K8U91_05505</name>
</gene>
<dbReference type="PANTHER" id="PTHR30445">
    <property type="entry name" value="K(+)_H(+) ANTIPORTER SUBUNIT KHTT"/>
    <property type="match status" value="1"/>
</dbReference>
<keyword evidence="6 8" id="KW-1133">Transmembrane helix</keyword>
<evidence type="ECO:0000256" key="8">
    <source>
        <dbReference type="SAM" id="Phobius"/>
    </source>
</evidence>
<keyword evidence="3" id="KW-0813">Transport</keyword>
<name>A0A921MRD4_9BACT</name>
<comment type="caution">
    <text evidence="10">The sequence shown here is derived from an EMBL/GenBank/DDBJ whole genome shotgun (WGS) entry which is preliminary data.</text>
</comment>
<evidence type="ECO:0000259" key="9">
    <source>
        <dbReference type="PROSITE" id="PS51202"/>
    </source>
</evidence>
<dbReference type="InterPro" id="IPR006037">
    <property type="entry name" value="RCK_C"/>
</dbReference>
<keyword evidence="5 8" id="KW-0812">Transmembrane</keyword>
<dbReference type="Gene3D" id="3.30.70.1450">
    <property type="entry name" value="Regulator of K+ conductance, C-terminal domain"/>
    <property type="match status" value="2"/>
</dbReference>
<dbReference type="NCBIfam" id="TIGR01625">
    <property type="entry name" value="YidE_YbjL_dupl"/>
    <property type="match status" value="2"/>
</dbReference>
<dbReference type="GO" id="GO:0005886">
    <property type="term" value="C:plasma membrane"/>
    <property type="evidence" value="ECO:0007669"/>
    <property type="project" value="UniProtKB-SubCell"/>
</dbReference>
<proteinExistence type="inferred from homology"/>
<dbReference type="GO" id="GO:0008324">
    <property type="term" value="F:monoatomic cation transmembrane transporter activity"/>
    <property type="evidence" value="ECO:0007669"/>
    <property type="project" value="InterPro"/>
</dbReference>
<feature type="domain" description="RCK C-terminal" evidence="9">
    <location>
        <begin position="200"/>
        <end position="286"/>
    </location>
</feature>
<sequence length="558" mass="60366">MDWIQSLLFNDASVAHTVILYAFVIAVGVALGKLKFFGVSLGVTFVLFVGLIAGHFGFSAEKNILHFVQEFGLILFIYSIGLQVGPSFFSSLKRGGLTLNMLAVGIVVLNIVVALVIYFMNPGNVSMPMMVGILSGAVTNTPGLGAAQQTLSQLRFDGSITEVPEIALGYAAAYPLGVIGIIASMLVIRAIFKVKLDKENQQIEEENQSSQLVPHVVTYQVENKLIVGKTLDDLAKLIDRNFVVSRIKHNDEVIIPNSDTILEEGDLLLVVLSLQDESALEAFIGRPVEMNWEAIQAPVVSRRILVTRPEINGRKIGSLRLRMGYRLNATRVNRAGVDLLANPNLELQIGDRLTVVGRIEDINRLAEKLGNSTKRLHEPNMVTLFVGIFLGIILGSIPIAIPGMSVPMKLGLAGGPLVVAILLGRFGHKIHLVTYTSTGASLMLREVGICLFLASVGISAGGEFVNTIMSGGLVWVWWGFLITVIPLLVIGIIARAHYKINYCSIMGLLSGACTDPPALAYGNKVSGNDAPSVAYSTVYPLTMFLRVLSAQLLILLFY</sequence>
<dbReference type="RefSeq" id="WP_273305940.1">
    <property type="nucleotide sequence ID" value="NZ_DYUD01000017.1"/>
</dbReference>
<accession>A0A921MRD4</accession>
<comment type="subcellular location">
    <subcellularLocation>
        <location evidence="1">Cell membrane</location>
        <topology evidence="1">Multi-pass membrane protein</topology>
    </subcellularLocation>
</comment>
<feature type="transmembrane region" description="Helical" evidence="8">
    <location>
        <begin position="407"/>
        <end position="426"/>
    </location>
</feature>
<evidence type="ECO:0000256" key="3">
    <source>
        <dbReference type="ARBA" id="ARBA00022448"/>
    </source>
</evidence>
<evidence type="ECO:0000256" key="5">
    <source>
        <dbReference type="ARBA" id="ARBA00022692"/>
    </source>
</evidence>
<keyword evidence="7 8" id="KW-0472">Membrane</keyword>
<feature type="transmembrane region" description="Helical" evidence="8">
    <location>
        <begin position="381"/>
        <end position="401"/>
    </location>
</feature>
<dbReference type="Proteomes" id="UP000757103">
    <property type="component" value="Unassembled WGS sequence"/>
</dbReference>
<evidence type="ECO:0000256" key="1">
    <source>
        <dbReference type="ARBA" id="ARBA00004651"/>
    </source>
</evidence>
<reference evidence="10" key="1">
    <citation type="journal article" date="2021" name="PeerJ">
        <title>Extensive microbial diversity within the chicken gut microbiome revealed by metagenomics and culture.</title>
        <authorList>
            <person name="Gilroy R."/>
            <person name="Ravi A."/>
            <person name="Getino M."/>
            <person name="Pursley I."/>
            <person name="Horton D.L."/>
            <person name="Alikhan N.F."/>
            <person name="Baker D."/>
            <person name="Gharbi K."/>
            <person name="Hall N."/>
            <person name="Watson M."/>
            <person name="Adriaenssens E.M."/>
            <person name="Foster-Nyarko E."/>
            <person name="Jarju S."/>
            <person name="Secka A."/>
            <person name="Antonio M."/>
            <person name="Oren A."/>
            <person name="Chaudhuri R.R."/>
            <person name="La Ragione R."/>
            <person name="Hildebrand F."/>
            <person name="Pallen M.J."/>
        </authorList>
    </citation>
    <scope>NUCLEOTIDE SEQUENCE</scope>
    <source>
        <strain evidence="10">CHK121-7720</strain>
    </source>
</reference>
<evidence type="ECO:0000256" key="6">
    <source>
        <dbReference type="ARBA" id="ARBA00022989"/>
    </source>
</evidence>
<feature type="transmembrane region" description="Helical" evidence="8">
    <location>
        <begin position="64"/>
        <end position="85"/>
    </location>
</feature>
<evidence type="ECO:0000256" key="2">
    <source>
        <dbReference type="ARBA" id="ARBA00009854"/>
    </source>
</evidence>
<dbReference type="PANTHER" id="PTHR30445:SF3">
    <property type="entry name" value="TRANSPORT PROTEIN YIDE-RELATED"/>
    <property type="match status" value="1"/>
</dbReference>
<dbReference type="NCBIfam" id="NF003007">
    <property type="entry name" value="PRK03818.1"/>
    <property type="match status" value="1"/>
</dbReference>
<protein>
    <submittedName>
        <fullName evidence="10">Transporter</fullName>
    </submittedName>
</protein>
<dbReference type="PROSITE" id="PS51202">
    <property type="entry name" value="RCK_C"/>
    <property type="match status" value="2"/>
</dbReference>
<dbReference type="InterPro" id="IPR050144">
    <property type="entry name" value="AAE_transporter"/>
</dbReference>
<feature type="transmembrane region" description="Helical" evidence="8">
    <location>
        <begin position="36"/>
        <end position="58"/>
    </location>
</feature>
<evidence type="ECO:0000313" key="10">
    <source>
        <dbReference type="EMBL" id="HJG88915.1"/>
    </source>
</evidence>
<feature type="transmembrane region" description="Helical" evidence="8">
    <location>
        <begin position="475"/>
        <end position="493"/>
    </location>
</feature>
<dbReference type="InterPro" id="IPR006512">
    <property type="entry name" value="YidE_YbjL"/>
</dbReference>
<evidence type="ECO:0000313" key="11">
    <source>
        <dbReference type="Proteomes" id="UP000757103"/>
    </source>
</evidence>
<dbReference type="Pfam" id="PF06826">
    <property type="entry name" value="Asp-Al_Ex"/>
    <property type="match status" value="2"/>
</dbReference>
<dbReference type="EMBL" id="DYUD01000017">
    <property type="protein sequence ID" value="HJG88915.1"/>
    <property type="molecule type" value="Genomic_DNA"/>
</dbReference>
<keyword evidence="4" id="KW-1003">Cell membrane</keyword>
<dbReference type="SUPFAM" id="SSF116726">
    <property type="entry name" value="TrkA C-terminal domain-like"/>
    <property type="match status" value="2"/>
</dbReference>
<dbReference type="GO" id="GO:0006813">
    <property type="term" value="P:potassium ion transport"/>
    <property type="evidence" value="ECO:0007669"/>
    <property type="project" value="InterPro"/>
</dbReference>
<reference evidence="10" key="2">
    <citation type="submission" date="2021-09" db="EMBL/GenBank/DDBJ databases">
        <authorList>
            <person name="Gilroy R."/>
        </authorList>
    </citation>
    <scope>NUCLEOTIDE SEQUENCE</scope>
    <source>
        <strain evidence="10">CHK121-7720</strain>
    </source>
</reference>
<evidence type="ECO:0000256" key="4">
    <source>
        <dbReference type="ARBA" id="ARBA00022475"/>
    </source>
</evidence>
<comment type="similarity">
    <text evidence="2">Belongs to the AAE transporter (TC 2.A.81) family.</text>
</comment>
<feature type="transmembrane region" description="Helical" evidence="8">
    <location>
        <begin position="97"/>
        <end position="120"/>
    </location>
</feature>
<dbReference type="Pfam" id="PF02080">
    <property type="entry name" value="TrkA_C"/>
    <property type="match status" value="2"/>
</dbReference>
<feature type="transmembrane region" description="Helical" evidence="8">
    <location>
        <begin position="12"/>
        <end position="31"/>
    </location>
</feature>
<evidence type="ECO:0000256" key="7">
    <source>
        <dbReference type="ARBA" id="ARBA00023136"/>
    </source>
</evidence>
<organism evidence="10 11">
    <name type="scientific">Barnesiella viscericola</name>
    <dbReference type="NCBI Taxonomy" id="397865"/>
    <lineage>
        <taxon>Bacteria</taxon>
        <taxon>Pseudomonadati</taxon>
        <taxon>Bacteroidota</taxon>
        <taxon>Bacteroidia</taxon>
        <taxon>Bacteroidales</taxon>
        <taxon>Barnesiellaceae</taxon>
        <taxon>Barnesiella</taxon>
    </lineage>
</organism>
<feature type="transmembrane region" description="Helical" evidence="8">
    <location>
        <begin position="447"/>
        <end position="469"/>
    </location>
</feature>
<feature type="transmembrane region" description="Helical" evidence="8">
    <location>
        <begin position="172"/>
        <end position="192"/>
    </location>
</feature>
<dbReference type="InterPro" id="IPR036721">
    <property type="entry name" value="RCK_C_sf"/>
</dbReference>
<feature type="domain" description="RCK C-terminal" evidence="9">
    <location>
        <begin position="287"/>
        <end position="371"/>
    </location>
</feature>
<dbReference type="AlphaFoldDB" id="A0A921MRD4"/>